<dbReference type="AlphaFoldDB" id="A0AA88EEZ0"/>
<keyword evidence="3" id="KW-1185">Reference proteome</keyword>
<proteinExistence type="predicted"/>
<dbReference type="Proteomes" id="UP001187192">
    <property type="component" value="Unassembled WGS sequence"/>
</dbReference>
<feature type="non-terminal residue" evidence="2">
    <location>
        <position position="27"/>
    </location>
</feature>
<organism evidence="2 3">
    <name type="scientific">Ficus carica</name>
    <name type="common">Common fig</name>
    <dbReference type="NCBI Taxonomy" id="3494"/>
    <lineage>
        <taxon>Eukaryota</taxon>
        <taxon>Viridiplantae</taxon>
        <taxon>Streptophyta</taxon>
        <taxon>Embryophyta</taxon>
        <taxon>Tracheophyta</taxon>
        <taxon>Spermatophyta</taxon>
        <taxon>Magnoliopsida</taxon>
        <taxon>eudicotyledons</taxon>
        <taxon>Gunneridae</taxon>
        <taxon>Pentapetalae</taxon>
        <taxon>rosids</taxon>
        <taxon>fabids</taxon>
        <taxon>Rosales</taxon>
        <taxon>Moraceae</taxon>
        <taxon>Ficeae</taxon>
        <taxon>Ficus</taxon>
    </lineage>
</organism>
<name>A0AA88EEZ0_FICCA</name>
<accession>A0AA88EEZ0</accession>
<evidence type="ECO:0000256" key="1">
    <source>
        <dbReference type="SAM" id="MobiDB-lite"/>
    </source>
</evidence>
<reference evidence="2" key="1">
    <citation type="submission" date="2023-07" db="EMBL/GenBank/DDBJ databases">
        <title>draft genome sequence of fig (Ficus carica).</title>
        <authorList>
            <person name="Takahashi T."/>
            <person name="Nishimura K."/>
        </authorList>
    </citation>
    <scope>NUCLEOTIDE SEQUENCE</scope>
</reference>
<comment type="caution">
    <text evidence="2">The sequence shown here is derived from an EMBL/GenBank/DDBJ whole genome shotgun (WGS) entry which is preliminary data.</text>
</comment>
<evidence type="ECO:0000313" key="3">
    <source>
        <dbReference type="Proteomes" id="UP001187192"/>
    </source>
</evidence>
<feature type="region of interest" description="Disordered" evidence="1">
    <location>
        <begin position="1"/>
        <end position="27"/>
    </location>
</feature>
<gene>
    <name evidence="2" type="ORF">TIFTF001_053727</name>
</gene>
<evidence type="ECO:0000313" key="2">
    <source>
        <dbReference type="EMBL" id="GMN73659.1"/>
    </source>
</evidence>
<feature type="compositionally biased region" description="Gly residues" evidence="1">
    <location>
        <begin position="1"/>
        <end position="14"/>
    </location>
</feature>
<protein>
    <submittedName>
        <fullName evidence="2">Uncharacterized protein</fullName>
    </submittedName>
</protein>
<sequence>MGGRRWVAGVGGGSPVTEKTLGGKGNV</sequence>
<dbReference type="EMBL" id="BTGU01013270">
    <property type="protein sequence ID" value="GMN73659.1"/>
    <property type="molecule type" value="Genomic_DNA"/>
</dbReference>